<evidence type="ECO:0000256" key="1">
    <source>
        <dbReference type="SAM" id="MobiDB-lite"/>
    </source>
</evidence>
<reference evidence="2" key="1">
    <citation type="submission" date="2021-03" db="EMBL/GenBank/DDBJ databases">
        <title>Draft genome sequence of rust myrtle Austropuccinia psidii MF-1, a brazilian biotype.</title>
        <authorList>
            <person name="Quecine M.C."/>
            <person name="Pachon D.M.R."/>
            <person name="Bonatelli M.L."/>
            <person name="Correr F.H."/>
            <person name="Franceschini L.M."/>
            <person name="Leite T.F."/>
            <person name="Margarido G.R.A."/>
            <person name="Almeida C.A."/>
            <person name="Ferrarezi J.A."/>
            <person name="Labate C.A."/>
        </authorList>
    </citation>
    <scope>NUCLEOTIDE SEQUENCE</scope>
    <source>
        <strain evidence="2">MF-1</strain>
    </source>
</reference>
<feature type="compositionally biased region" description="Acidic residues" evidence="1">
    <location>
        <begin position="21"/>
        <end position="32"/>
    </location>
</feature>
<gene>
    <name evidence="2" type="ORF">O181_050784</name>
</gene>
<organism evidence="2 3">
    <name type="scientific">Austropuccinia psidii MF-1</name>
    <dbReference type="NCBI Taxonomy" id="1389203"/>
    <lineage>
        <taxon>Eukaryota</taxon>
        <taxon>Fungi</taxon>
        <taxon>Dikarya</taxon>
        <taxon>Basidiomycota</taxon>
        <taxon>Pucciniomycotina</taxon>
        <taxon>Pucciniomycetes</taxon>
        <taxon>Pucciniales</taxon>
        <taxon>Sphaerophragmiaceae</taxon>
        <taxon>Austropuccinia</taxon>
    </lineage>
</organism>
<keyword evidence="3" id="KW-1185">Reference proteome</keyword>
<feature type="compositionally biased region" description="Basic residues" evidence="1">
    <location>
        <begin position="1"/>
        <end position="12"/>
    </location>
</feature>
<dbReference type="Proteomes" id="UP000765509">
    <property type="component" value="Unassembled WGS sequence"/>
</dbReference>
<sequence length="108" mass="12809">MPRTVQRQRKKVYAIEKVPDEESPTEDSDLDSMGDAIREQSDDDQDPREEFLVEYQEETPLEMQDMQLESGIPQDTSTKTCANTHKMHKHSWLHQPKEWNTYMEQPEK</sequence>
<feature type="region of interest" description="Disordered" evidence="1">
    <location>
        <begin position="1"/>
        <end position="48"/>
    </location>
</feature>
<name>A0A9Q3DXE4_9BASI</name>
<dbReference type="AlphaFoldDB" id="A0A9Q3DXE4"/>
<accession>A0A9Q3DXE4</accession>
<evidence type="ECO:0000313" key="3">
    <source>
        <dbReference type="Proteomes" id="UP000765509"/>
    </source>
</evidence>
<proteinExistence type="predicted"/>
<protein>
    <submittedName>
        <fullName evidence="2">Uncharacterized protein</fullName>
    </submittedName>
</protein>
<dbReference type="EMBL" id="AVOT02021965">
    <property type="protein sequence ID" value="MBW0511069.1"/>
    <property type="molecule type" value="Genomic_DNA"/>
</dbReference>
<comment type="caution">
    <text evidence="2">The sequence shown here is derived from an EMBL/GenBank/DDBJ whole genome shotgun (WGS) entry which is preliminary data.</text>
</comment>
<evidence type="ECO:0000313" key="2">
    <source>
        <dbReference type="EMBL" id="MBW0511069.1"/>
    </source>
</evidence>